<evidence type="ECO:0000313" key="1">
    <source>
        <dbReference type="EMBL" id="MPC11779.1"/>
    </source>
</evidence>
<sequence length="74" mass="8585">MKVSYLNASHKESSPIWEQHALRSKPLISGIQYSLQHGLVEETVTHPFTDDDVYLLHRQSDLLYFALNDLNNCR</sequence>
<proteinExistence type="predicted"/>
<gene>
    <name evidence="1" type="ORF">E2C01_004454</name>
</gene>
<comment type="caution">
    <text evidence="1">The sequence shown here is derived from an EMBL/GenBank/DDBJ whole genome shotgun (WGS) entry which is preliminary data.</text>
</comment>
<dbReference type="AlphaFoldDB" id="A0A5B7CQK1"/>
<organism evidence="1 2">
    <name type="scientific">Portunus trituberculatus</name>
    <name type="common">Swimming crab</name>
    <name type="synonym">Neptunus trituberculatus</name>
    <dbReference type="NCBI Taxonomy" id="210409"/>
    <lineage>
        <taxon>Eukaryota</taxon>
        <taxon>Metazoa</taxon>
        <taxon>Ecdysozoa</taxon>
        <taxon>Arthropoda</taxon>
        <taxon>Crustacea</taxon>
        <taxon>Multicrustacea</taxon>
        <taxon>Malacostraca</taxon>
        <taxon>Eumalacostraca</taxon>
        <taxon>Eucarida</taxon>
        <taxon>Decapoda</taxon>
        <taxon>Pleocyemata</taxon>
        <taxon>Brachyura</taxon>
        <taxon>Eubrachyura</taxon>
        <taxon>Portunoidea</taxon>
        <taxon>Portunidae</taxon>
        <taxon>Portuninae</taxon>
        <taxon>Portunus</taxon>
    </lineage>
</organism>
<dbReference type="Proteomes" id="UP000324222">
    <property type="component" value="Unassembled WGS sequence"/>
</dbReference>
<reference evidence="1 2" key="1">
    <citation type="submission" date="2019-05" db="EMBL/GenBank/DDBJ databases">
        <title>Another draft genome of Portunus trituberculatus and its Hox gene families provides insights of decapod evolution.</title>
        <authorList>
            <person name="Jeong J.-H."/>
            <person name="Song I."/>
            <person name="Kim S."/>
            <person name="Choi T."/>
            <person name="Kim D."/>
            <person name="Ryu S."/>
            <person name="Kim W."/>
        </authorList>
    </citation>
    <scope>NUCLEOTIDE SEQUENCE [LARGE SCALE GENOMIC DNA]</scope>
    <source>
        <tissue evidence="1">Muscle</tissue>
    </source>
</reference>
<accession>A0A5B7CQK1</accession>
<name>A0A5B7CQK1_PORTR</name>
<dbReference type="EMBL" id="VSRR010000181">
    <property type="protein sequence ID" value="MPC11779.1"/>
    <property type="molecule type" value="Genomic_DNA"/>
</dbReference>
<protein>
    <submittedName>
        <fullName evidence="1">Uncharacterized protein</fullName>
    </submittedName>
</protein>
<evidence type="ECO:0000313" key="2">
    <source>
        <dbReference type="Proteomes" id="UP000324222"/>
    </source>
</evidence>
<keyword evidence="2" id="KW-1185">Reference proteome</keyword>